<evidence type="ECO:0000313" key="2">
    <source>
        <dbReference type="Proteomes" id="UP000009183"/>
    </source>
</evidence>
<organism evidence="1 2">
    <name type="scientific">Vitis vinifera</name>
    <name type="common">Grape</name>
    <dbReference type="NCBI Taxonomy" id="29760"/>
    <lineage>
        <taxon>Eukaryota</taxon>
        <taxon>Viridiplantae</taxon>
        <taxon>Streptophyta</taxon>
        <taxon>Embryophyta</taxon>
        <taxon>Tracheophyta</taxon>
        <taxon>Spermatophyta</taxon>
        <taxon>Magnoliopsida</taxon>
        <taxon>eudicotyledons</taxon>
        <taxon>Gunneridae</taxon>
        <taxon>Pentapetalae</taxon>
        <taxon>rosids</taxon>
        <taxon>Vitales</taxon>
        <taxon>Vitaceae</taxon>
        <taxon>Viteae</taxon>
        <taxon>Vitis</taxon>
    </lineage>
</organism>
<evidence type="ECO:0000313" key="1">
    <source>
        <dbReference type="EMBL" id="CCB43373.1"/>
    </source>
</evidence>
<accession>F6GU57</accession>
<dbReference type="EMBL" id="FN594951">
    <property type="protein sequence ID" value="CCB43373.1"/>
    <property type="molecule type" value="Genomic_DNA"/>
</dbReference>
<name>F6GU57_VITVI</name>
<proteinExistence type="predicted"/>
<dbReference type="AlphaFoldDB" id="F6GU57"/>
<dbReference type="InParanoid" id="F6GU57"/>
<reference evidence="2" key="1">
    <citation type="journal article" date="2007" name="Nature">
        <title>The grapevine genome sequence suggests ancestral hexaploidization in major angiosperm phyla.</title>
        <authorList>
            <consortium name="The French-Italian Public Consortium for Grapevine Genome Characterization."/>
            <person name="Jaillon O."/>
            <person name="Aury J.-M."/>
            <person name="Noel B."/>
            <person name="Policriti A."/>
            <person name="Clepet C."/>
            <person name="Casagrande A."/>
            <person name="Choisne N."/>
            <person name="Aubourg S."/>
            <person name="Vitulo N."/>
            <person name="Jubin C."/>
            <person name="Vezzi A."/>
            <person name="Legeai F."/>
            <person name="Hugueney P."/>
            <person name="Dasilva C."/>
            <person name="Horner D."/>
            <person name="Mica E."/>
            <person name="Jublot D."/>
            <person name="Poulain J."/>
            <person name="Bruyere C."/>
            <person name="Billault A."/>
            <person name="Segurens B."/>
            <person name="Gouyvenoux M."/>
            <person name="Ugarte E."/>
            <person name="Cattonaro F."/>
            <person name="Anthouard V."/>
            <person name="Vico V."/>
            <person name="Del Fabbro C."/>
            <person name="Alaux M."/>
            <person name="Di Gaspero G."/>
            <person name="Dumas V."/>
            <person name="Felice N."/>
            <person name="Paillard S."/>
            <person name="Juman I."/>
            <person name="Moroldo M."/>
            <person name="Scalabrin S."/>
            <person name="Canaguier A."/>
            <person name="Le Clainche I."/>
            <person name="Malacrida G."/>
            <person name="Durand E."/>
            <person name="Pesole G."/>
            <person name="Laucou V."/>
            <person name="Chatelet P."/>
            <person name="Merdinoglu D."/>
            <person name="Delledonne M."/>
            <person name="Pezzotti M."/>
            <person name="Lecharny A."/>
            <person name="Scarpelli C."/>
            <person name="Artiguenave F."/>
            <person name="Pe M.E."/>
            <person name="Valle G."/>
            <person name="Morgante M."/>
            <person name="Caboche M."/>
            <person name="Adam-Blondon A.-F."/>
            <person name="Weissenbach J."/>
            <person name="Quetier F."/>
            <person name="Wincker P."/>
        </authorList>
    </citation>
    <scope>NUCLEOTIDE SEQUENCE [LARGE SCALE GENOMIC DNA]</scope>
    <source>
        <strain evidence="2">cv. Pinot noir / PN40024</strain>
    </source>
</reference>
<dbReference type="Proteomes" id="UP000009183">
    <property type="component" value="Chromosome 6"/>
</dbReference>
<keyword evidence="2" id="KW-1185">Reference proteome</keyword>
<protein>
    <submittedName>
        <fullName evidence="1">Uncharacterized protein</fullName>
    </submittedName>
</protein>
<gene>
    <name evidence="1" type="ordered locus">VIT_06s0004g08500</name>
</gene>
<dbReference type="STRING" id="29760.F6GU57"/>
<dbReference type="eggNOG" id="KOG2261">
    <property type="taxonomic scope" value="Eukaryota"/>
</dbReference>
<dbReference type="HOGENOM" id="CLU_2150506_0_0_1"/>
<sequence length="112" mass="12715">MSRIKYKLQVLRIRIQCLHETELLDDSLALPGFPTLPCKIGSSEEEFVHSDDVANSHLHIQPAVGQNPSLVDSKLVMVFGGSLRQELRRQHVPHNGFIKWIHLSLFCCSQDL</sequence>
<dbReference type="PaxDb" id="29760-VIT_06s0004g08500.t01"/>